<feature type="transmembrane region" description="Helical" evidence="2">
    <location>
        <begin position="422"/>
        <end position="439"/>
    </location>
</feature>
<protein>
    <submittedName>
        <fullName evidence="3">Inner membrane protein</fullName>
    </submittedName>
</protein>
<keyword evidence="2" id="KW-1133">Transmembrane helix</keyword>
<dbReference type="PIRSF" id="PIRSF004548">
    <property type="entry name" value="CreD"/>
    <property type="match status" value="1"/>
</dbReference>
<feature type="region of interest" description="Disordered" evidence="1">
    <location>
        <begin position="1"/>
        <end position="21"/>
    </location>
</feature>
<name>A0A1G4RMB3_9CAUL</name>
<keyword evidence="2" id="KW-0812">Transmembrane</keyword>
<dbReference type="PANTHER" id="PTHR30092">
    <property type="entry name" value="INNER MEMBRANE PROTEIN CRED"/>
    <property type="match status" value="1"/>
</dbReference>
<dbReference type="GO" id="GO:0005886">
    <property type="term" value="C:plasma membrane"/>
    <property type="evidence" value="ECO:0007669"/>
    <property type="project" value="TreeGrafter"/>
</dbReference>
<evidence type="ECO:0000256" key="2">
    <source>
        <dbReference type="SAM" id="Phobius"/>
    </source>
</evidence>
<evidence type="ECO:0000313" key="3">
    <source>
        <dbReference type="EMBL" id="SCW57940.1"/>
    </source>
</evidence>
<evidence type="ECO:0000313" key="4">
    <source>
        <dbReference type="Proteomes" id="UP000199150"/>
    </source>
</evidence>
<accession>A0A1G4RMB3</accession>
<dbReference type="EMBL" id="FMTS01000002">
    <property type="protein sequence ID" value="SCW57940.1"/>
    <property type="molecule type" value="Genomic_DNA"/>
</dbReference>
<dbReference type="RefSeq" id="WP_245678954.1">
    <property type="nucleotide sequence ID" value="NZ_CBCRYE010000006.1"/>
</dbReference>
<feature type="transmembrane region" description="Helical" evidence="2">
    <location>
        <begin position="394"/>
        <end position="415"/>
    </location>
</feature>
<sequence>MSAPSTPQYVPPPNTPPRQIISRSKGTKLLIVCILAVLMSVPAGCVFLLLLDRTHRAEEVTREIGGLMGGPQTFLGPVIAVPYTTAPKTEIDSQGNKTTTPSQTGQLIVFPVTGNAVATSKSEVRSRSLFRVPVYATDLHFTARFDLSQVTGPANAALDWSRAQLIAGASDSRGARKDIVAVIDGQPLTLAPAPEGAQNINTDGGNGQLDLFSSPLALSDMTKPHEVTLDMSFTGAQKLGVLAYAKSSEVTLSGDWNSPSFGGGFLPATRAFHHDQQTPLMKGEEDLKAGFRATWSVPFIARGLPAVINLDSLSSLGKSELSVSFVEQTNPYKNVGRSLKYALLFVGLVFLTYFVFESTSKRELHPAQYILIGLAQITFYLLLLSLAERIGFDLAFLAAAGATVGLISVYAGMVFKSRLRGFAALVVFSLLYGMIYTLMRMEDYALLIGAVAAFVVIATVMVLTRNINWYGREPEAT</sequence>
<gene>
    <name evidence="3" type="ORF">SAMN02927928_2067</name>
</gene>
<organism evidence="3 4">
    <name type="scientific">Asticcacaulis taihuensis</name>
    <dbReference type="NCBI Taxonomy" id="260084"/>
    <lineage>
        <taxon>Bacteria</taxon>
        <taxon>Pseudomonadati</taxon>
        <taxon>Pseudomonadota</taxon>
        <taxon>Alphaproteobacteria</taxon>
        <taxon>Caulobacterales</taxon>
        <taxon>Caulobacteraceae</taxon>
        <taxon>Asticcacaulis</taxon>
    </lineage>
</organism>
<dbReference type="NCBIfam" id="NF008712">
    <property type="entry name" value="PRK11715.1-1"/>
    <property type="match status" value="1"/>
</dbReference>
<proteinExistence type="predicted"/>
<feature type="transmembrane region" description="Helical" evidence="2">
    <location>
        <begin position="338"/>
        <end position="356"/>
    </location>
</feature>
<evidence type="ECO:0000256" key="1">
    <source>
        <dbReference type="SAM" id="MobiDB-lite"/>
    </source>
</evidence>
<dbReference type="AlphaFoldDB" id="A0A1G4RMB3"/>
<dbReference type="STRING" id="260084.SAMN02927928_2067"/>
<feature type="transmembrane region" description="Helical" evidence="2">
    <location>
        <begin position="29"/>
        <end position="51"/>
    </location>
</feature>
<dbReference type="Proteomes" id="UP000199150">
    <property type="component" value="Unassembled WGS sequence"/>
</dbReference>
<dbReference type="InterPro" id="IPR010364">
    <property type="entry name" value="Uncharacterised_IM_CreD"/>
</dbReference>
<feature type="transmembrane region" description="Helical" evidence="2">
    <location>
        <begin position="368"/>
        <end position="388"/>
    </location>
</feature>
<feature type="transmembrane region" description="Helical" evidence="2">
    <location>
        <begin position="445"/>
        <end position="463"/>
    </location>
</feature>
<dbReference type="PANTHER" id="PTHR30092:SF0">
    <property type="entry name" value="INNER MEMBRANE PROTEIN CRED"/>
    <property type="match status" value="1"/>
</dbReference>
<keyword evidence="4" id="KW-1185">Reference proteome</keyword>
<keyword evidence="2" id="KW-0472">Membrane</keyword>
<dbReference type="Pfam" id="PF06123">
    <property type="entry name" value="CreD"/>
    <property type="match status" value="1"/>
</dbReference>
<reference evidence="4" key="1">
    <citation type="submission" date="2016-10" db="EMBL/GenBank/DDBJ databases">
        <authorList>
            <person name="Varghese N."/>
            <person name="Submissions S."/>
        </authorList>
    </citation>
    <scope>NUCLEOTIDE SEQUENCE [LARGE SCALE GENOMIC DNA]</scope>
    <source>
        <strain evidence="4">CGMCC 1.3431</strain>
    </source>
</reference>